<dbReference type="Proteomes" id="UP000515123">
    <property type="component" value="Linkage group 7"/>
</dbReference>
<feature type="region of interest" description="Disordered" evidence="1">
    <location>
        <begin position="144"/>
        <end position="163"/>
    </location>
</feature>
<accession>A0A6P5FB48</accession>
<keyword evidence="2" id="KW-1185">Reference proteome</keyword>
<evidence type="ECO:0000313" key="3">
    <source>
        <dbReference type="RefSeq" id="XP_020092822.1"/>
    </source>
</evidence>
<evidence type="ECO:0000313" key="2">
    <source>
        <dbReference type="Proteomes" id="UP000515123"/>
    </source>
</evidence>
<feature type="region of interest" description="Disordered" evidence="1">
    <location>
        <begin position="75"/>
        <end position="120"/>
    </location>
</feature>
<feature type="region of interest" description="Disordered" evidence="1">
    <location>
        <begin position="1"/>
        <end position="23"/>
    </location>
</feature>
<feature type="compositionally biased region" description="Basic and acidic residues" evidence="1">
    <location>
        <begin position="231"/>
        <end position="259"/>
    </location>
</feature>
<dbReference type="AlphaFoldDB" id="A0A6P5FB48"/>
<sequence length="299" mass="34254">MTSAPAEDECGRSAGASALVGRQQEAAATVVYDALAAPRRVEHEPSPADRKLRRWGRRRWICTAGQSEPVLTLAVGGRRRRRRVERLSPHKAQPDSISMSSRHEKSSTENSSDEESDEDDMVTAYQQLVVESKKVAKHNKKLRRSLHDLEQENSRMASLSKDLEQERDGLTKAYNSLFEKCTLLEKENESHTYIDQAMKKDDEHSTKVVPKLYGHVKRVCKQKAKSPTTPLDRKAQWKSKKDDPKNKQTWKPKKEDPKTNAKQTWKRKKDDPKKKIAQIVDKQHISQSSRPTQPKTRKV</sequence>
<feature type="compositionally biased region" description="Acidic residues" evidence="1">
    <location>
        <begin position="111"/>
        <end position="120"/>
    </location>
</feature>
<dbReference type="GeneID" id="109713236"/>
<protein>
    <submittedName>
        <fullName evidence="3">FK506-binding protein 4-like</fullName>
    </submittedName>
</protein>
<feature type="region of interest" description="Disordered" evidence="1">
    <location>
        <begin position="219"/>
        <end position="299"/>
    </location>
</feature>
<proteinExistence type="predicted"/>
<dbReference type="RefSeq" id="XP_020092822.1">
    <property type="nucleotide sequence ID" value="XM_020237233.1"/>
</dbReference>
<reference evidence="3" key="2">
    <citation type="submission" date="2025-08" db="UniProtKB">
        <authorList>
            <consortium name="RefSeq"/>
        </authorList>
    </citation>
    <scope>IDENTIFICATION</scope>
    <source>
        <tissue evidence="3">Leaf</tissue>
    </source>
</reference>
<evidence type="ECO:0000256" key="1">
    <source>
        <dbReference type="SAM" id="MobiDB-lite"/>
    </source>
</evidence>
<name>A0A6P5FB48_ANACO</name>
<gene>
    <name evidence="3" type="primary">LOC109713236</name>
</gene>
<feature type="compositionally biased region" description="Polar residues" evidence="1">
    <location>
        <begin position="285"/>
        <end position="299"/>
    </location>
</feature>
<reference evidence="2" key="1">
    <citation type="journal article" date="2015" name="Nat. Genet.">
        <title>The pineapple genome and the evolution of CAM photosynthesis.</title>
        <authorList>
            <person name="Ming R."/>
            <person name="VanBuren R."/>
            <person name="Wai C.M."/>
            <person name="Tang H."/>
            <person name="Schatz M.C."/>
            <person name="Bowers J.E."/>
            <person name="Lyons E."/>
            <person name="Wang M.L."/>
            <person name="Chen J."/>
            <person name="Biggers E."/>
            <person name="Zhang J."/>
            <person name="Huang L."/>
            <person name="Zhang L."/>
            <person name="Miao W."/>
            <person name="Zhang J."/>
            <person name="Ye Z."/>
            <person name="Miao C."/>
            <person name="Lin Z."/>
            <person name="Wang H."/>
            <person name="Zhou H."/>
            <person name="Yim W.C."/>
            <person name="Priest H.D."/>
            <person name="Zheng C."/>
            <person name="Woodhouse M."/>
            <person name="Edger P.P."/>
            <person name="Guyot R."/>
            <person name="Guo H.B."/>
            <person name="Guo H."/>
            <person name="Zheng G."/>
            <person name="Singh R."/>
            <person name="Sharma A."/>
            <person name="Min X."/>
            <person name="Zheng Y."/>
            <person name="Lee H."/>
            <person name="Gurtowski J."/>
            <person name="Sedlazeck F.J."/>
            <person name="Harkess A."/>
            <person name="McKain M.R."/>
            <person name="Liao Z."/>
            <person name="Fang J."/>
            <person name="Liu J."/>
            <person name="Zhang X."/>
            <person name="Zhang Q."/>
            <person name="Hu W."/>
            <person name="Qin Y."/>
            <person name="Wang K."/>
            <person name="Chen L.Y."/>
            <person name="Shirley N."/>
            <person name="Lin Y.R."/>
            <person name="Liu L.Y."/>
            <person name="Hernandez A.G."/>
            <person name="Wright C.L."/>
            <person name="Bulone V."/>
            <person name="Tuskan G.A."/>
            <person name="Heath K."/>
            <person name="Zee F."/>
            <person name="Moore P.H."/>
            <person name="Sunkar R."/>
            <person name="Leebens-Mack J.H."/>
            <person name="Mockler T."/>
            <person name="Bennetzen J.L."/>
            <person name="Freeling M."/>
            <person name="Sankoff D."/>
            <person name="Paterson A.H."/>
            <person name="Zhu X."/>
            <person name="Yang X."/>
            <person name="Smith J.A."/>
            <person name="Cushman J.C."/>
            <person name="Paull R.E."/>
            <person name="Yu Q."/>
        </authorList>
    </citation>
    <scope>NUCLEOTIDE SEQUENCE [LARGE SCALE GENOMIC DNA]</scope>
    <source>
        <strain evidence="2">cv. F153</strain>
    </source>
</reference>
<organism evidence="2 3">
    <name type="scientific">Ananas comosus</name>
    <name type="common">Pineapple</name>
    <name type="synonym">Ananas ananas</name>
    <dbReference type="NCBI Taxonomy" id="4615"/>
    <lineage>
        <taxon>Eukaryota</taxon>
        <taxon>Viridiplantae</taxon>
        <taxon>Streptophyta</taxon>
        <taxon>Embryophyta</taxon>
        <taxon>Tracheophyta</taxon>
        <taxon>Spermatophyta</taxon>
        <taxon>Magnoliopsida</taxon>
        <taxon>Liliopsida</taxon>
        <taxon>Poales</taxon>
        <taxon>Bromeliaceae</taxon>
        <taxon>Bromelioideae</taxon>
        <taxon>Ananas</taxon>
    </lineage>
</organism>